<protein>
    <submittedName>
        <fullName evidence="1">Uncharacterized protein</fullName>
    </submittedName>
</protein>
<evidence type="ECO:0000313" key="1">
    <source>
        <dbReference type="EMBL" id="MBV7268173.1"/>
    </source>
</evidence>
<name>A0A9X1F823_9FLAO</name>
<accession>A0A9X1F823</accession>
<organism evidence="1 2">
    <name type="scientific">Winogradskyella luteola</name>
    <dbReference type="NCBI Taxonomy" id="2828330"/>
    <lineage>
        <taxon>Bacteria</taxon>
        <taxon>Pseudomonadati</taxon>
        <taxon>Bacteroidota</taxon>
        <taxon>Flavobacteriia</taxon>
        <taxon>Flavobacteriales</taxon>
        <taxon>Flavobacteriaceae</taxon>
        <taxon>Winogradskyella</taxon>
    </lineage>
</organism>
<evidence type="ECO:0000313" key="2">
    <source>
        <dbReference type="Proteomes" id="UP001138894"/>
    </source>
</evidence>
<comment type="caution">
    <text evidence="1">The sequence shown here is derived from an EMBL/GenBank/DDBJ whole genome shotgun (WGS) entry which is preliminary data.</text>
</comment>
<reference evidence="1" key="1">
    <citation type="submission" date="2021-04" db="EMBL/GenBank/DDBJ databases">
        <authorList>
            <person name="Pira H."/>
            <person name="Risdian C."/>
            <person name="Wink J."/>
        </authorList>
    </citation>
    <scope>NUCLEOTIDE SEQUENCE</scope>
    <source>
        <strain evidence="1">WHY3</strain>
    </source>
</reference>
<proteinExistence type="predicted"/>
<gene>
    <name evidence="1" type="ORF">KCG49_03080</name>
</gene>
<keyword evidence="2" id="KW-1185">Reference proteome</keyword>
<dbReference type="Proteomes" id="UP001138894">
    <property type="component" value="Unassembled WGS sequence"/>
</dbReference>
<dbReference type="EMBL" id="JAGSPD010000002">
    <property type="protein sequence ID" value="MBV7268173.1"/>
    <property type="molecule type" value="Genomic_DNA"/>
</dbReference>
<sequence>MRSQLNNTVLVFKTSVENNKDISRLQPILNTVMTKNDFWNFDLEDCDNILRIETNHLQPESVLGLLGMHGFYCEELR</sequence>
<dbReference type="RefSeq" id="WP_218544718.1">
    <property type="nucleotide sequence ID" value="NZ_JAGSPD010000002.1"/>
</dbReference>
<dbReference type="AlphaFoldDB" id="A0A9X1F823"/>